<sequence>MLTETPQELVNSMARNLKTSIPRVLPPNCCPMDMTVRASESSTFQVNQQPFRSQLQPPTLSIHNQQPDPSTHNRKPTFPQDLSMNPHIMDCHANDADTPKQKDATQLDPSLAAYLSTLPSDLARMTLRKHKMQSSTNLKNITGVFGKPPSRRDSHQDFSVRGRILPAPYHPSDPPSALTPVEDRFSEALTRRLLKVAKELESRDPNSNHDRSTICEDDDMVTGDDEETVWNDEEVEVEPAEIVFPWMEKLARRRGKRGRVGGMNWASGPD</sequence>
<dbReference type="Proteomes" id="UP000800200">
    <property type="component" value="Unassembled WGS sequence"/>
</dbReference>
<keyword evidence="3" id="KW-1185">Reference proteome</keyword>
<dbReference type="AlphaFoldDB" id="A0A6A6EMN1"/>
<proteinExistence type="predicted"/>
<organism evidence="2 3">
    <name type="scientific">Zopfia rhizophila CBS 207.26</name>
    <dbReference type="NCBI Taxonomy" id="1314779"/>
    <lineage>
        <taxon>Eukaryota</taxon>
        <taxon>Fungi</taxon>
        <taxon>Dikarya</taxon>
        <taxon>Ascomycota</taxon>
        <taxon>Pezizomycotina</taxon>
        <taxon>Dothideomycetes</taxon>
        <taxon>Dothideomycetes incertae sedis</taxon>
        <taxon>Zopfiaceae</taxon>
        <taxon>Zopfia</taxon>
    </lineage>
</organism>
<dbReference type="EMBL" id="ML994615">
    <property type="protein sequence ID" value="KAF2192415.1"/>
    <property type="molecule type" value="Genomic_DNA"/>
</dbReference>
<feature type="region of interest" description="Disordered" evidence="1">
    <location>
        <begin position="49"/>
        <end position="80"/>
    </location>
</feature>
<reference evidence="2" key="1">
    <citation type="journal article" date="2020" name="Stud. Mycol.">
        <title>101 Dothideomycetes genomes: a test case for predicting lifestyles and emergence of pathogens.</title>
        <authorList>
            <person name="Haridas S."/>
            <person name="Albert R."/>
            <person name="Binder M."/>
            <person name="Bloem J."/>
            <person name="Labutti K."/>
            <person name="Salamov A."/>
            <person name="Andreopoulos B."/>
            <person name="Baker S."/>
            <person name="Barry K."/>
            <person name="Bills G."/>
            <person name="Bluhm B."/>
            <person name="Cannon C."/>
            <person name="Castanera R."/>
            <person name="Culley D."/>
            <person name="Daum C."/>
            <person name="Ezra D."/>
            <person name="Gonzalez J."/>
            <person name="Henrissat B."/>
            <person name="Kuo A."/>
            <person name="Liang C."/>
            <person name="Lipzen A."/>
            <person name="Lutzoni F."/>
            <person name="Magnuson J."/>
            <person name="Mondo S."/>
            <person name="Nolan M."/>
            <person name="Ohm R."/>
            <person name="Pangilinan J."/>
            <person name="Park H.-J."/>
            <person name="Ramirez L."/>
            <person name="Alfaro M."/>
            <person name="Sun H."/>
            <person name="Tritt A."/>
            <person name="Yoshinaga Y."/>
            <person name="Zwiers L.-H."/>
            <person name="Turgeon B."/>
            <person name="Goodwin S."/>
            <person name="Spatafora J."/>
            <person name="Crous P."/>
            <person name="Grigoriev I."/>
        </authorList>
    </citation>
    <scope>NUCLEOTIDE SEQUENCE</scope>
    <source>
        <strain evidence="2">CBS 207.26</strain>
    </source>
</reference>
<feature type="compositionally biased region" description="Polar residues" evidence="1">
    <location>
        <begin position="49"/>
        <end position="70"/>
    </location>
</feature>
<protein>
    <submittedName>
        <fullName evidence="2">Uncharacterized protein</fullName>
    </submittedName>
</protein>
<name>A0A6A6EMN1_9PEZI</name>
<feature type="region of interest" description="Disordered" evidence="1">
    <location>
        <begin position="200"/>
        <end position="221"/>
    </location>
</feature>
<gene>
    <name evidence="2" type="ORF">K469DRAFT_311269</name>
</gene>
<feature type="compositionally biased region" description="Basic and acidic residues" evidence="1">
    <location>
        <begin position="200"/>
        <end position="214"/>
    </location>
</feature>
<evidence type="ECO:0000256" key="1">
    <source>
        <dbReference type="SAM" id="MobiDB-lite"/>
    </source>
</evidence>
<evidence type="ECO:0000313" key="3">
    <source>
        <dbReference type="Proteomes" id="UP000800200"/>
    </source>
</evidence>
<evidence type="ECO:0000313" key="2">
    <source>
        <dbReference type="EMBL" id="KAF2192415.1"/>
    </source>
</evidence>
<accession>A0A6A6EMN1</accession>